<keyword evidence="7 17" id="KW-0436">Ligase</keyword>
<dbReference type="GO" id="GO:0046872">
    <property type="term" value="F:metal ion binding"/>
    <property type="evidence" value="ECO:0007669"/>
    <property type="project" value="UniProtKB-KW"/>
</dbReference>
<feature type="compositionally biased region" description="Basic and acidic residues" evidence="15">
    <location>
        <begin position="27"/>
        <end position="37"/>
    </location>
</feature>
<dbReference type="InterPro" id="IPR005135">
    <property type="entry name" value="Endo/exonuclease/phosphatase"/>
</dbReference>
<comment type="similarity">
    <text evidence="3">Belongs to the folylpolyglutamate synthase family.</text>
</comment>
<dbReference type="GO" id="GO:0004326">
    <property type="term" value="F:tetrahydrofolylpolyglutamate synthase activity"/>
    <property type="evidence" value="ECO:0007669"/>
    <property type="project" value="UniProtKB-EC"/>
</dbReference>
<keyword evidence="9" id="KW-0547">Nucleotide-binding</keyword>
<dbReference type="InterPro" id="IPR001645">
    <property type="entry name" value="Folylpolyglutamate_synth"/>
</dbReference>
<evidence type="ECO:0000256" key="14">
    <source>
        <dbReference type="ARBA" id="ARBA00047493"/>
    </source>
</evidence>
<comment type="caution">
    <text evidence="17">The sequence shown here is derived from an EMBL/GenBank/DDBJ whole genome shotgun (WGS) entry which is preliminary data.</text>
</comment>
<keyword evidence="18" id="KW-1185">Reference proteome</keyword>
<dbReference type="SUPFAM" id="SSF56672">
    <property type="entry name" value="DNA/RNA polymerases"/>
    <property type="match status" value="1"/>
</dbReference>
<evidence type="ECO:0000259" key="16">
    <source>
        <dbReference type="PROSITE" id="PS50878"/>
    </source>
</evidence>
<keyword evidence="6" id="KW-0554">One-carbon metabolism</keyword>
<comment type="pathway">
    <text evidence="2">Cofactor biosynthesis; tetrahydrofolylpolyglutamate biosynthesis.</text>
</comment>
<evidence type="ECO:0000256" key="15">
    <source>
        <dbReference type="SAM" id="MobiDB-lite"/>
    </source>
</evidence>
<dbReference type="Pfam" id="PF03372">
    <property type="entry name" value="Exo_endo_phos"/>
    <property type="match status" value="1"/>
</dbReference>
<proteinExistence type="inferred from homology"/>
<dbReference type="EC" id="6.3.2.17" evidence="4"/>
<evidence type="ECO:0000313" key="17">
    <source>
        <dbReference type="EMBL" id="RZB50463.1"/>
    </source>
</evidence>
<dbReference type="NCBIfam" id="TIGR01499">
    <property type="entry name" value="folC"/>
    <property type="match status" value="1"/>
</dbReference>
<dbReference type="Gene3D" id="3.90.190.20">
    <property type="entry name" value="Mur ligase, C-terminal domain"/>
    <property type="match status" value="1"/>
</dbReference>
<evidence type="ECO:0000256" key="9">
    <source>
        <dbReference type="ARBA" id="ARBA00022741"/>
    </source>
</evidence>
<dbReference type="Gene3D" id="3.40.1190.10">
    <property type="entry name" value="Mur-like, catalytic domain"/>
    <property type="match status" value="1"/>
</dbReference>
<dbReference type="SUPFAM" id="SSF56219">
    <property type="entry name" value="DNase I-like"/>
    <property type="match status" value="1"/>
</dbReference>
<dbReference type="GO" id="GO:0005524">
    <property type="term" value="F:ATP binding"/>
    <property type="evidence" value="ECO:0007669"/>
    <property type="project" value="UniProtKB-KW"/>
</dbReference>
<dbReference type="InterPro" id="IPR043128">
    <property type="entry name" value="Rev_trsase/Diguanyl_cyclase"/>
</dbReference>
<dbReference type="GO" id="GO:0005829">
    <property type="term" value="C:cytosol"/>
    <property type="evidence" value="ECO:0007669"/>
    <property type="project" value="TreeGrafter"/>
</dbReference>
<keyword evidence="8" id="KW-0479">Metal-binding</keyword>
<dbReference type="InterPro" id="IPR036565">
    <property type="entry name" value="Mur-like_cat_sf"/>
</dbReference>
<evidence type="ECO:0000256" key="10">
    <source>
        <dbReference type="ARBA" id="ARBA00022840"/>
    </source>
</evidence>
<dbReference type="SUPFAM" id="SSF53623">
    <property type="entry name" value="MurD-like peptide ligases, catalytic domain"/>
    <property type="match status" value="1"/>
</dbReference>
<organism evidence="17 18">
    <name type="scientific">Glycine soja</name>
    <name type="common">Wild soybean</name>
    <dbReference type="NCBI Taxonomy" id="3848"/>
    <lineage>
        <taxon>Eukaryota</taxon>
        <taxon>Viridiplantae</taxon>
        <taxon>Streptophyta</taxon>
        <taxon>Embryophyta</taxon>
        <taxon>Tracheophyta</taxon>
        <taxon>Spermatophyta</taxon>
        <taxon>Magnoliopsida</taxon>
        <taxon>eudicotyledons</taxon>
        <taxon>Gunneridae</taxon>
        <taxon>Pentapetalae</taxon>
        <taxon>rosids</taxon>
        <taxon>fabids</taxon>
        <taxon>Fabales</taxon>
        <taxon>Fabaceae</taxon>
        <taxon>Papilionoideae</taxon>
        <taxon>50 kb inversion clade</taxon>
        <taxon>NPAAA clade</taxon>
        <taxon>indigoferoid/millettioid clade</taxon>
        <taxon>Phaseoleae</taxon>
        <taxon>Glycine</taxon>
        <taxon>Glycine subgen. Soja</taxon>
    </lineage>
</organism>
<evidence type="ECO:0000256" key="6">
    <source>
        <dbReference type="ARBA" id="ARBA00022563"/>
    </source>
</evidence>
<dbReference type="FunFam" id="3.90.190.20:FF:000011">
    <property type="entry name" value="Folylpolyglutamate synthase"/>
    <property type="match status" value="1"/>
</dbReference>
<sequence length="1596" mass="183208">MDQLRNNVNARSLPGSNALYGSSTVSKEQEPLHRRPDVVKSKQGFPHFRERVWVKKLVHDRRIRFGTWNIGTLTGKSMEIVDVMVRRKINFMCLQETKWTGEKAKELDNSGFKLWYTGKIRSRNGVGIIVDKEWKKDVVDVRRVGDRIIVLKLVVGQDTFNVISGYAPQVGLAEHFKVKFWEDLEGVLQDIPQGEKVFLGGDLNGHVGSVARGFEGVHGGFGLGEMNGEGKSILEFSEALDLSIANTWFKKREEHLITYKSGGTCSQIDFFLIRKSDRKYCLNCKVIPGESLTTQHKVLVMDVRIRDRAKRRSPLVAPRIKWWHLKGEKQGIFQQKIWEGWCGQSQGSANDMWNKMSQEIIKVAKETLGESRGFGPRGKESWWWNENVQSKVRVKKECFKEWSRCRNSETWDKYKIARNETKKAVSEARAQAFDGLYQALGTRDGERSIYRLAKGRERKTRDLDQVKCVKDEEGKVLVHEKDIKERWKAYFHNLFNDGYGYDSSSLDTREEDRNYKYYRRIQKQEVKEALKRMSNGKAVGPDNIPIEVWKTLGDRGLEWLTELFNEIMRSKRMPEEWRRSTLVPIYKNKGDIQNCANYRGIKLMSHTMKLWERVIERRLRKETQVTENQFGFMPGRSTMEAIYLLRRVMEQYRMAQQDLHLIFIDLEKAYDRVPREILWKALEKKGVRVAYIRAIQDMYDRVSTSVRTQGGESDDFPITIGLHQGSTLSPYLFTLILDVLTEQIQEIAPRCMLFADDIVLLGELREELNERLETWRRALETHGFRLSRSKSEYMECKFNKRRRVSNSEVKIGDHIIPQVTRFKYLGSVIQDDGEIEGDVNHRIQAGWMKWRKASGVLCDAKVPIKLKGKFYRTAVRPAILYGTECWAVKSQHENKVGVAEMRMLRWMCGKTRQDKIRNEAIRERVGVAPIVEKMVENRLRWFGHVERRPVDSVVRRVDQMERRQTIRGRGRPKKTIREVIKKDLEINGLDRNLGCFNPSVSFQLECILLYSALNFHALFSVDFAKGDNGSSKSSSVTPYEEALDALSSLITKRTRVGDVNMEERFNVLYKYLKMLDLEEAISNMKIIHVAGTKGKGSTCTFTESILRNCGFRTGLFTSPHLIDIRERFRLDGVEISEEKFLVYFWWCYDRLKWPSAQPGSVNAVTAEYGGMLGSNCKENTDDNVPMPTFFHFLALLAFKIFAAEQVDVSIMEVGLGGKYDATNVVPTPIVCGITSLGYDHMEILVGFTSICWILLIGNTLGEIAGEKAGIFKHRIPAFTVPQPDEAMHVLREKASQLNVPLQVVTPLDAKLLNGSRLALGGEHQYINAGLAIALCSTWLKMNGHLEDSYLKHIQHTLPEKFIKGLTTASLQGRAQIVPDQFINDEIPNELVFFLDGAHSPESMEACARWFSLAIKDQDQILFHQKLDNSNFSNQVVKMRNGETVQKKSTQILLFNCMSERNPQLLLPHLMKTCADHGVYFKKALFVPGLSVYHKVGSHALPATDSDVDLSWQLTLQRVWENLMQGNKEGKSNNSAPEELNMEMSASNCEHSAVFSSLPLVLKWLRDTVQQNQSTRFQVLVTGSIHLIGDMLKLVKK</sequence>
<accession>A0A445FNJ6</accession>
<dbReference type="PANTHER" id="PTHR11136">
    <property type="entry name" value="FOLYLPOLYGLUTAMATE SYNTHASE-RELATED"/>
    <property type="match status" value="1"/>
</dbReference>
<dbReference type="FunFam" id="3.40.1190.10:FF:000008">
    <property type="entry name" value="Folylpolyglutamate synthase"/>
    <property type="match status" value="1"/>
</dbReference>
<feature type="compositionally biased region" description="Polar residues" evidence="15">
    <location>
        <begin position="1"/>
        <end position="10"/>
    </location>
</feature>
<evidence type="ECO:0000256" key="11">
    <source>
        <dbReference type="ARBA" id="ARBA00022842"/>
    </source>
</evidence>
<evidence type="ECO:0000256" key="2">
    <source>
        <dbReference type="ARBA" id="ARBA00005150"/>
    </source>
</evidence>
<dbReference type="GO" id="GO:0006730">
    <property type="term" value="P:one-carbon metabolic process"/>
    <property type="evidence" value="ECO:0007669"/>
    <property type="project" value="UniProtKB-KW"/>
</dbReference>
<comment type="catalytic activity">
    <reaction evidence="14">
        <text>(6S)-5,6,7,8-tetrahydrofolyl-(gamma-L-Glu)(n) + L-glutamate + ATP = (6S)-5,6,7,8-tetrahydrofolyl-(gamma-L-Glu)(n+1) + ADP + phosphate + H(+)</text>
        <dbReference type="Rhea" id="RHEA:10580"/>
        <dbReference type="Rhea" id="RHEA-COMP:14738"/>
        <dbReference type="Rhea" id="RHEA-COMP:14740"/>
        <dbReference type="ChEBI" id="CHEBI:15378"/>
        <dbReference type="ChEBI" id="CHEBI:29985"/>
        <dbReference type="ChEBI" id="CHEBI:30616"/>
        <dbReference type="ChEBI" id="CHEBI:43474"/>
        <dbReference type="ChEBI" id="CHEBI:141005"/>
        <dbReference type="ChEBI" id="CHEBI:456216"/>
        <dbReference type="EC" id="6.3.2.17"/>
    </reaction>
</comment>
<dbReference type="PROSITE" id="PS50878">
    <property type="entry name" value="RT_POL"/>
    <property type="match status" value="1"/>
</dbReference>
<keyword evidence="10" id="KW-0067">ATP-binding</keyword>
<dbReference type="InterPro" id="IPR043502">
    <property type="entry name" value="DNA/RNA_pol_sf"/>
</dbReference>
<dbReference type="Gene3D" id="3.30.70.270">
    <property type="match status" value="1"/>
</dbReference>
<dbReference type="EMBL" id="QZWG01000018">
    <property type="protein sequence ID" value="RZB50463.1"/>
    <property type="molecule type" value="Genomic_DNA"/>
</dbReference>
<evidence type="ECO:0000256" key="8">
    <source>
        <dbReference type="ARBA" id="ARBA00022723"/>
    </source>
</evidence>
<dbReference type="PROSITE" id="PS01012">
    <property type="entry name" value="FOLYLPOLYGLU_SYNT_2"/>
    <property type="match status" value="1"/>
</dbReference>
<gene>
    <name evidence="17" type="ORF">D0Y65_047401</name>
</gene>
<comment type="cofactor">
    <cofactor evidence="1">
        <name>a monovalent cation</name>
        <dbReference type="ChEBI" id="CHEBI:60242"/>
    </cofactor>
</comment>
<dbReference type="SUPFAM" id="SSF53244">
    <property type="entry name" value="MurD-like peptide ligases, peptide-binding domain"/>
    <property type="match status" value="1"/>
</dbReference>
<dbReference type="CDD" id="cd01650">
    <property type="entry name" value="RT_nLTR_like"/>
    <property type="match status" value="1"/>
</dbReference>
<dbReference type="Gene3D" id="3.60.10.10">
    <property type="entry name" value="Endonuclease/exonuclease/phosphatase"/>
    <property type="match status" value="1"/>
</dbReference>
<evidence type="ECO:0000256" key="3">
    <source>
        <dbReference type="ARBA" id="ARBA00008276"/>
    </source>
</evidence>
<feature type="domain" description="Reverse transcriptase" evidence="16">
    <location>
        <begin position="566"/>
        <end position="829"/>
    </location>
</feature>
<reference evidence="17 18" key="1">
    <citation type="submission" date="2018-09" db="EMBL/GenBank/DDBJ databases">
        <title>A high-quality reference genome of wild soybean provides a powerful tool to mine soybean genomes.</title>
        <authorList>
            <person name="Xie M."/>
            <person name="Chung C.Y.L."/>
            <person name="Li M.-W."/>
            <person name="Wong F.-L."/>
            <person name="Chan T.-F."/>
            <person name="Lam H.-M."/>
        </authorList>
    </citation>
    <scope>NUCLEOTIDE SEQUENCE [LARGE SCALE GENOMIC DNA]</scope>
    <source>
        <strain evidence="18">cv. W05</strain>
        <tissue evidence="17">Hypocotyl of etiolated seedlings</tissue>
    </source>
</reference>
<dbReference type="Proteomes" id="UP000289340">
    <property type="component" value="Chromosome 18"/>
</dbReference>
<evidence type="ECO:0000313" key="18">
    <source>
        <dbReference type="Proteomes" id="UP000289340"/>
    </source>
</evidence>
<dbReference type="InterPro" id="IPR036615">
    <property type="entry name" value="Mur_ligase_C_dom_sf"/>
</dbReference>
<protein>
    <recommendedName>
        <fullName evidence="5">Folylpolyglutamate synthase</fullName>
        <ecNumber evidence="4">6.3.2.17</ecNumber>
    </recommendedName>
    <alternativeName>
        <fullName evidence="13">Folylpoly-gamma-glutamate synthetase</fullName>
    </alternativeName>
    <alternativeName>
        <fullName evidence="12">Tetrahydrofolylpolyglutamate synthase</fullName>
    </alternativeName>
</protein>
<evidence type="ECO:0000256" key="1">
    <source>
        <dbReference type="ARBA" id="ARBA00001944"/>
    </source>
</evidence>
<dbReference type="CDD" id="cd09076">
    <property type="entry name" value="L1-EN"/>
    <property type="match status" value="1"/>
</dbReference>
<feature type="region of interest" description="Disordered" evidence="15">
    <location>
        <begin position="1"/>
        <end position="37"/>
    </location>
</feature>
<evidence type="ECO:0000256" key="13">
    <source>
        <dbReference type="ARBA" id="ARBA00030876"/>
    </source>
</evidence>
<dbReference type="PROSITE" id="PS01011">
    <property type="entry name" value="FOLYLPOLYGLU_SYNT_1"/>
    <property type="match status" value="1"/>
</dbReference>
<dbReference type="InterPro" id="IPR036691">
    <property type="entry name" value="Endo/exonu/phosph_ase_sf"/>
</dbReference>
<dbReference type="Pfam" id="PF00078">
    <property type="entry name" value="RVT_1"/>
    <property type="match status" value="1"/>
</dbReference>
<evidence type="ECO:0000256" key="7">
    <source>
        <dbReference type="ARBA" id="ARBA00022598"/>
    </source>
</evidence>
<evidence type="ECO:0000256" key="12">
    <source>
        <dbReference type="ARBA" id="ARBA00030592"/>
    </source>
</evidence>
<evidence type="ECO:0000256" key="5">
    <source>
        <dbReference type="ARBA" id="ARBA00018660"/>
    </source>
</evidence>
<dbReference type="InterPro" id="IPR018109">
    <property type="entry name" value="Folylpolyglutamate_synth_CS"/>
</dbReference>
<dbReference type="PANTHER" id="PTHR11136:SF10">
    <property type="entry name" value="FOLYLPOLYGLUTAMATE SYNTHASE"/>
    <property type="match status" value="1"/>
</dbReference>
<name>A0A445FNJ6_GLYSO</name>
<dbReference type="GO" id="GO:0005739">
    <property type="term" value="C:mitochondrion"/>
    <property type="evidence" value="ECO:0007669"/>
    <property type="project" value="TreeGrafter"/>
</dbReference>
<evidence type="ECO:0000256" key="4">
    <source>
        <dbReference type="ARBA" id="ARBA00013025"/>
    </source>
</evidence>
<keyword evidence="11" id="KW-0460">Magnesium</keyword>
<dbReference type="InterPro" id="IPR000477">
    <property type="entry name" value="RT_dom"/>
</dbReference>